<evidence type="ECO:0000256" key="1">
    <source>
        <dbReference type="SAM" id="MobiDB-lite"/>
    </source>
</evidence>
<gene>
    <name evidence="2" type="ORF">LCOR_06886.1</name>
</gene>
<evidence type="ECO:0000313" key="3">
    <source>
        <dbReference type="Proteomes" id="UP000027586"/>
    </source>
</evidence>
<reference evidence="2" key="1">
    <citation type="submission" date="2013-08" db="EMBL/GenBank/DDBJ databases">
        <title>Gene expansion shapes genome architecture in the human pathogen Lichtheimia corymbifera: an evolutionary genomics analysis in the ancient terrestrial Mucorales (Mucoromycotina).</title>
        <authorList>
            <person name="Schwartze V.U."/>
            <person name="Winter S."/>
            <person name="Shelest E."/>
            <person name="Marcet-Houben M."/>
            <person name="Horn F."/>
            <person name="Wehner S."/>
            <person name="Hoffmann K."/>
            <person name="Riege K."/>
            <person name="Sammeth M."/>
            <person name="Nowrousian M."/>
            <person name="Valiante V."/>
            <person name="Linde J."/>
            <person name="Jacobsen I.D."/>
            <person name="Marz M."/>
            <person name="Brakhage A.A."/>
            <person name="Gabaldon T."/>
            <person name="Bocker S."/>
            <person name="Voigt K."/>
        </authorList>
    </citation>
    <scope>NUCLEOTIDE SEQUENCE [LARGE SCALE GENOMIC DNA]</scope>
    <source>
        <strain evidence="2">FSU 9682</strain>
    </source>
</reference>
<sequence length="594" mass="67208">MDYFRTTKYKHWKRSDAIEAYEDAYPGKTYREVIGLMHKDLRALMQGFNKPAVIAKAEEILKDKNKARRKNTTQATARNILNLSIANVTRSSNTFHLHGDSNVSCSSHTQPQQQQQPVNTQDTLEKSSSDDKEGHDENGNKEHDESDQDDSDSSDIIQSRPSTTMTSTSFREKVFQLTVNALKNGGLMMDEAAELRSCINGYHPQSPGAQLDLFAASLLGRNLTQVPIVSALKVSLSRIFDCLNPTIHNIYKKSINDKELWESASAERIQLAKGLKEESKAIFAEVIKKGTDGDGHIQKKLLDISICKKKLELLESDNPDPEQLEVLDVIASITNNFSDDLCSKQHKKAPSETTCYREFAQVLDIVLRDSRLEMDDGEHICQASNAIATRNKRFDTGRKNSLNAFGRRIDLIVASTGVELSTSEWKRDSCTVSLALKQQCKNVRMNKAILTSLLELNINKEQKERMSCIGMDWTGSTGYMFYVKKFHDAYITKPISTLKLPNTIDDIADFSTTLNMIYIWRNHHEQLIDIVLPAVAKTNNDRFMKQLIYLDENDNDCTAFEGDLSPNVFFTPSKKRRASVIEEEEDIEEDLLDI</sequence>
<proteinExistence type="predicted"/>
<feature type="region of interest" description="Disordered" evidence="1">
    <location>
        <begin position="95"/>
        <end position="167"/>
    </location>
</feature>
<dbReference type="EMBL" id="CBTN010000032">
    <property type="protein sequence ID" value="CDH55772.1"/>
    <property type="molecule type" value="Genomic_DNA"/>
</dbReference>
<protein>
    <submittedName>
        <fullName evidence="2">Uncharacterized protein</fullName>
    </submittedName>
</protein>
<accession>A0A068S1P4</accession>
<evidence type="ECO:0000313" key="2">
    <source>
        <dbReference type="EMBL" id="CDH55772.1"/>
    </source>
</evidence>
<dbReference type="Proteomes" id="UP000027586">
    <property type="component" value="Unassembled WGS sequence"/>
</dbReference>
<dbReference type="VEuPathDB" id="FungiDB:LCOR_06886.1"/>
<keyword evidence="3" id="KW-1185">Reference proteome</keyword>
<dbReference type="OrthoDB" id="2421456at2759"/>
<comment type="caution">
    <text evidence="2">The sequence shown here is derived from an EMBL/GenBank/DDBJ whole genome shotgun (WGS) entry which is preliminary data.</text>
</comment>
<organism evidence="2 3">
    <name type="scientific">Lichtheimia corymbifera JMRC:FSU:9682</name>
    <dbReference type="NCBI Taxonomy" id="1263082"/>
    <lineage>
        <taxon>Eukaryota</taxon>
        <taxon>Fungi</taxon>
        <taxon>Fungi incertae sedis</taxon>
        <taxon>Mucoromycota</taxon>
        <taxon>Mucoromycotina</taxon>
        <taxon>Mucoromycetes</taxon>
        <taxon>Mucorales</taxon>
        <taxon>Lichtheimiaceae</taxon>
        <taxon>Lichtheimia</taxon>
    </lineage>
</organism>
<feature type="compositionally biased region" description="Basic and acidic residues" evidence="1">
    <location>
        <begin position="123"/>
        <end position="144"/>
    </location>
</feature>
<dbReference type="AlphaFoldDB" id="A0A068S1P4"/>
<feature type="compositionally biased region" description="Polar residues" evidence="1">
    <location>
        <begin position="95"/>
        <end position="109"/>
    </location>
</feature>
<name>A0A068S1P4_9FUNG</name>